<evidence type="ECO:0000259" key="2">
    <source>
        <dbReference type="Pfam" id="PF25218"/>
    </source>
</evidence>
<protein>
    <submittedName>
        <fullName evidence="3">Uncharacterized protein</fullName>
    </submittedName>
</protein>
<feature type="domain" description="DUF6695" evidence="1">
    <location>
        <begin position="236"/>
        <end position="310"/>
    </location>
</feature>
<keyword evidence="4" id="KW-1185">Reference proteome</keyword>
<feature type="domain" description="Type VI secretion system effector TseH-like" evidence="2">
    <location>
        <begin position="14"/>
        <end position="172"/>
    </location>
</feature>
<dbReference type="RefSeq" id="WP_112783092.1">
    <property type="nucleotide sequence ID" value="NZ_CP030041.1"/>
</dbReference>
<evidence type="ECO:0000313" key="4">
    <source>
        <dbReference type="Proteomes" id="UP000248688"/>
    </source>
</evidence>
<dbReference type="OrthoDB" id="695573at2"/>
<gene>
    <name evidence="3" type="ORF">DN752_05910</name>
</gene>
<dbReference type="Proteomes" id="UP000248688">
    <property type="component" value="Chromosome"/>
</dbReference>
<accession>A0A2Z4IFG6</accession>
<dbReference type="KEGG" id="est:DN752_05910"/>
<dbReference type="EMBL" id="CP030041">
    <property type="protein sequence ID" value="AWW29694.1"/>
    <property type="molecule type" value="Genomic_DNA"/>
</dbReference>
<reference evidence="3 4" key="1">
    <citation type="submission" date="2018-06" db="EMBL/GenBank/DDBJ databases">
        <title>Echinicola strongylocentroti sp. nov., isolated from a sea urchin Strongylocentrotus intermedius.</title>
        <authorList>
            <person name="Bae S.S."/>
        </authorList>
    </citation>
    <scope>NUCLEOTIDE SEQUENCE [LARGE SCALE GENOMIC DNA]</scope>
    <source>
        <strain evidence="3 4">MEBiC08714</strain>
    </source>
</reference>
<proteinExistence type="predicted"/>
<sequence length="332" mass="36700">MEKQQSLHRTLGFALVLAWPNTYCKQAGAWYDPIMKWAGFNKNGYYKAGHAAIVLICPESGKCHYFDFGRYHAPFGHGRVRSAETDPELTILQTAQIIGDHIHNLHAILEELSENESCHGSGPLHASVSRISLPQALSKAINLQKKSPLPYGPFVPQGSNCSRFVQKVLLAGLPFLWHRIKLTFPYSITPTPATNVHAVGAPLITENAIASSLPQHINLSETLLPPPYANTLPKNAHWHSGEGAGSWFHIEQCENGFLISRYSAGGVLEFQDVYQKAQNLPFYVNQPFKVAYPSHYGQIILTQSTREVVFLPLSADSDNTVPKTNSSQGKGF</sequence>
<dbReference type="InterPro" id="IPR057382">
    <property type="entry name" value="TseH"/>
</dbReference>
<dbReference type="Pfam" id="PF25218">
    <property type="entry name" value="TseH"/>
    <property type="match status" value="1"/>
</dbReference>
<dbReference type="InterPro" id="IPR046517">
    <property type="entry name" value="DUF6695"/>
</dbReference>
<dbReference type="AlphaFoldDB" id="A0A2Z4IFG6"/>
<organism evidence="3 4">
    <name type="scientific">Echinicola strongylocentroti</name>
    <dbReference type="NCBI Taxonomy" id="1795355"/>
    <lineage>
        <taxon>Bacteria</taxon>
        <taxon>Pseudomonadati</taxon>
        <taxon>Bacteroidota</taxon>
        <taxon>Cytophagia</taxon>
        <taxon>Cytophagales</taxon>
        <taxon>Cyclobacteriaceae</taxon>
        <taxon>Echinicola</taxon>
    </lineage>
</organism>
<evidence type="ECO:0000313" key="3">
    <source>
        <dbReference type="EMBL" id="AWW29694.1"/>
    </source>
</evidence>
<evidence type="ECO:0000259" key="1">
    <source>
        <dbReference type="Pfam" id="PF20405"/>
    </source>
</evidence>
<name>A0A2Z4IFG6_9BACT</name>
<dbReference type="Pfam" id="PF20405">
    <property type="entry name" value="DUF6695"/>
    <property type="match status" value="1"/>
</dbReference>